<dbReference type="Proteomes" id="UP000285060">
    <property type="component" value="Unassembled WGS sequence"/>
</dbReference>
<dbReference type="PROSITE" id="PS50188">
    <property type="entry name" value="B302_SPRY"/>
    <property type="match status" value="1"/>
</dbReference>
<dbReference type="InterPro" id="IPR003877">
    <property type="entry name" value="SPRY_dom"/>
</dbReference>
<keyword evidence="4" id="KW-1185">Reference proteome</keyword>
<dbReference type="PANTHER" id="PTHR12245">
    <property type="entry name" value="SPRY DOMAIN CONTAINING SOCS BOX PROTEIN"/>
    <property type="match status" value="1"/>
</dbReference>
<dbReference type="VEuPathDB" id="FungiDB:H310_10016"/>
<feature type="region of interest" description="Disordered" evidence="1">
    <location>
        <begin position="166"/>
        <end position="224"/>
    </location>
</feature>
<dbReference type="Pfam" id="PF00622">
    <property type="entry name" value="SPRY"/>
    <property type="match status" value="1"/>
</dbReference>
<reference evidence="3 4" key="1">
    <citation type="submission" date="2018-08" db="EMBL/GenBank/DDBJ databases">
        <title>Aphanomyces genome sequencing and annotation.</title>
        <authorList>
            <person name="Minardi D."/>
            <person name="Oidtmann B."/>
            <person name="Van Der Giezen M."/>
            <person name="Studholme D.J."/>
        </authorList>
    </citation>
    <scope>NUCLEOTIDE SEQUENCE [LARGE SCALE GENOMIC DNA]</scope>
    <source>
        <strain evidence="3 4">NJM0002</strain>
    </source>
</reference>
<name>A0A418B1U6_9STRA</name>
<sequence length="401" mass="44634">MEKAPISPITTNSDNDPMSVQTHKVAAMTVMTETFSPSAKGTRKHERSRTSDRKTVVHAGGSSHDDSGTQSSDEDDLSVNSKFLADLKAESIHCRKQLAKQEEQFEELKKIQHASMNTILSTFTALEKKLNSHLGLLEDQSTSLLRQQHHVEELLNKDYSVASSNIEDHNQSTDPTMPPSKRSRVASPVPVRVLPPRTAPPPPALLKPLQTSKSTGKRGPRSKADNVAVHDMTPYLYPGRWDVARCGHYSEFDRNGRRLRTTSSGWNVVIGREPADAFVVRISFPTTKQKNTVAIGLTKDPSFWKEALQRPHSPLDFNQFGWFLNVQRGALCSKDGHDNTPYCTRFKTGDVLGVVLDAANSEMRFFKNGRDLGVAFHVAKRGMYPAVVTYDRGIKVEIVES</sequence>
<evidence type="ECO:0000313" key="3">
    <source>
        <dbReference type="EMBL" id="RHY32026.1"/>
    </source>
</evidence>
<dbReference type="InterPro" id="IPR001870">
    <property type="entry name" value="B30.2/SPRY"/>
</dbReference>
<dbReference type="InterPro" id="IPR013320">
    <property type="entry name" value="ConA-like_dom_sf"/>
</dbReference>
<feature type="compositionally biased region" description="Polar residues" evidence="1">
    <location>
        <begin position="8"/>
        <end position="22"/>
    </location>
</feature>
<gene>
    <name evidence="3" type="ORF">DYB32_002953</name>
</gene>
<feature type="compositionally biased region" description="Low complexity" evidence="1">
    <location>
        <begin position="185"/>
        <end position="196"/>
    </location>
</feature>
<comment type="caution">
    <text evidence="3">The sequence shown here is derived from an EMBL/GenBank/DDBJ whole genome shotgun (WGS) entry which is preliminary data.</text>
</comment>
<evidence type="ECO:0000313" key="4">
    <source>
        <dbReference type="Proteomes" id="UP000285060"/>
    </source>
</evidence>
<dbReference type="PANTHER" id="PTHR12245:SF5">
    <property type="entry name" value="SPRY DOMAIN-CONTAINING SOCS BOX PROTEIN 3"/>
    <property type="match status" value="1"/>
</dbReference>
<feature type="region of interest" description="Disordered" evidence="1">
    <location>
        <begin position="1"/>
        <end position="76"/>
    </location>
</feature>
<dbReference type="EMBL" id="QUSY01000167">
    <property type="protein sequence ID" value="RHY32026.1"/>
    <property type="molecule type" value="Genomic_DNA"/>
</dbReference>
<accession>A0A418B1U6</accession>
<dbReference type="AlphaFoldDB" id="A0A418B1U6"/>
<evidence type="ECO:0000259" key="2">
    <source>
        <dbReference type="PROSITE" id="PS50188"/>
    </source>
</evidence>
<evidence type="ECO:0000256" key="1">
    <source>
        <dbReference type="SAM" id="MobiDB-lite"/>
    </source>
</evidence>
<dbReference type="Gene3D" id="2.60.120.920">
    <property type="match status" value="1"/>
</dbReference>
<dbReference type="SUPFAM" id="SSF49899">
    <property type="entry name" value="Concanavalin A-like lectins/glucanases"/>
    <property type="match status" value="1"/>
</dbReference>
<dbReference type="CDD" id="cd11709">
    <property type="entry name" value="SPRY"/>
    <property type="match status" value="1"/>
</dbReference>
<dbReference type="InterPro" id="IPR043136">
    <property type="entry name" value="B30.2/SPRY_sf"/>
</dbReference>
<feature type="domain" description="B30.2/SPRY" evidence="2">
    <location>
        <begin position="189"/>
        <end position="401"/>
    </location>
</feature>
<dbReference type="InterPro" id="IPR050672">
    <property type="entry name" value="FBXO45-Fsn/SPSB_families"/>
</dbReference>
<proteinExistence type="predicted"/>
<protein>
    <recommendedName>
        <fullName evidence="2">B30.2/SPRY domain-containing protein</fullName>
    </recommendedName>
</protein>
<organism evidence="3 4">
    <name type="scientific">Aphanomyces invadans</name>
    <dbReference type="NCBI Taxonomy" id="157072"/>
    <lineage>
        <taxon>Eukaryota</taxon>
        <taxon>Sar</taxon>
        <taxon>Stramenopiles</taxon>
        <taxon>Oomycota</taxon>
        <taxon>Saprolegniomycetes</taxon>
        <taxon>Saprolegniales</taxon>
        <taxon>Verrucalvaceae</taxon>
        <taxon>Aphanomyces</taxon>
    </lineage>
</organism>